<evidence type="ECO:0000313" key="7">
    <source>
        <dbReference type="EMBL" id="GER47428.1"/>
    </source>
</evidence>
<evidence type="ECO:0000256" key="5">
    <source>
        <dbReference type="ARBA" id="ARBA00023136"/>
    </source>
</evidence>
<dbReference type="PANTHER" id="PTHR32191">
    <property type="entry name" value="TETRASPANIN-8-RELATED"/>
    <property type="match status" value="1"/>
</dbReference>
<reference evidence="8" key="1">
    <citation type="journal article" date="2019" name="Curr. Biol.">
        <title>Genome Sequence of Striga asiatica Provides Insight into the Evolution of Plant Parasitism.</title>
        <authorList>
            <person name="Yoshida S."/>
            <person name="Kim S."/>
            <person name="Wafula E.K."/>
            <person name="Tanskanen J."/>
            <person name="Kim Y.M."/>
            <person name="Honaas L."/>
            <person name="Yang Z."/>
            <person name="Spallek T."/>
            <person name="Conn C.E."/>
            <person name="Ichihashi Y."/>
            <person name="Cheong K."/>
            <person name="Cui S."/>
            <person name="Der J.P."/>
            <person name="Gundlach H."/>
            <person name="Jiao Y."/>
            <person name="Hori C."/>
            <person name="Ishida J.K."/>
            <person name="Kasahara H."/>
            <person name="Kiba T."/>
            <person name="Kim M.S."/>
            <person name="Koo N."/>
            <person name="Laohavisit A."/>
            <person name="Lee Y.H."/>
            <person name="Lumba S."/>
            <person name="McCourt P."/>
            <person name="Mortimer J.C."/>
            <person name="Mutuku J.M."/>
            <person name="Nomura T."/>
            <person name="Sasaki-Sekimoto Y."/>
            <person name="Seto Y."/>
            <person name="Wang Y."/>
            <person name="Wakatake T."/>
            <person name="Sakakibara H."/>
            <person name="Demura T."/>
            <person name="Yamaguchi S."/>
            <person name="Yoneyama K."/>
            <person name="Manabe R.I."/>
            <person name="Nelson D.C."/>
            <person name="Schulman A.H."/>
            <person name="Timko M.P."/>
            <person name="dePamphilis C.W."/>
            <person name="Choi D."/>
            <person name="Shirasu K."/>
        </authorList>
    </citation>
    <scope>NUCLEOTIDE SEQUENCE [LARGE SCALE GENOMIC DNA]</scope>
    <source>
        <strain evidence="8">cv. UVA1</strain>
    </source>
</reference>
<keyword evidence="3 6" id="KW-0812">Transmembrane</keyword>
<organism evidence="7 8">
    <name type="scientific">Striga asiatica</name>
    <name type="common">Asiatic witchweed</name>
    <name type="synonym">Buchnera asiatica</name>
    <dbReference type="NCBI Taxonomy" id="4170"/>
    <lineage>
        <taxon>Eukaryota</taxon>
        <taxon>Viridiplantae</taxon>
        <taxon>Streptophyta</taxon>
        <taxon>Embryophyta</taxon>
        <taxon>Tracheophyta</taxon>
        <taxon>Spermatophyta</taxon>
        <taxon>Magnoliopsida</taxon>
        <taxon>eudicotyledons</taxon>
        <taxon>Gunneridae</taxon>
        <taxon>Pentapetalae</taxon>
        <taxon>asterids</taxon>
        <taxon>lamiids</taxon>
        <taxon>Lamiales</taxon>
        <taxon>Orobanchaceae</taxon>
        <taxon>Buchnereae</taxon>
        <taxon>Striga</taxon>
    </lineage>
</organism>
<keyword evidence="4 6" id="KW-1133">Transmembrane helix</keyword>
<evidence type="ECO:0000256" key="1">
    <source>
        <dbReference type="ARBA" id="ARBA00004141"/>
    </source>
</evidence>
<sequence>MINFPKILLTLMNVVILIYGLYHIFNAADISESSSVNECLRDSVHSIRRLGFACSAVALVGIAGACLDVRALRYVYLLALMISTAAVVVFCMFVWAVMPGVPGNVAFGLTAEHGMWLREYGSAAQKTIANDRDFTAAKVCFRRIDTCRIMKNQTEDQKDVLIDAGCCSPPNRCGMVQAPGGHWVVAGYGLNSTDAECQQWAQVGLNCFDCDSCKAGFLGSYQNKWDNNSGARVMSVMGLIAGLSVACYIYVIDRYQGSREDLSQHMKLVSTNV</sequence>
<accession>A0A5A7QRC8</accession>
<evidence type="ECO:0000256" key="6">
    <source>
        <dbReference type="SAM" id="Phobius"/>
    </source>
</evidence>
<feature type="transmembrane region" description="Helical" evidence="6">
    <location>
        <begin position="233"/>
        <end position="252"/>
    </location>
</feature>
<name>A0A5A7QRC8_STRAF</name>
<protein>
    <submittedName>
        <fullName evidence="7">Tetraspanin-10</fullName>
    </submittedName>
</protein>
<dbReference type="InterPro" id="IPR044991">
    <property type="entry name" value="TET_plant"/>
</dbReference>
<comment type="similarity">
    <text evidence="2">Belongs to the tetraspanin (TM4SF) family.</text>
</comment>
<dbReference type="OrthoDB" id="672773at2759"/>
<evidence type="ECO:0000256" key="4">
    <source>
        <dbReference type="ARBA" id="ARBA00022989"/>
    </source>
</evidence>
<evidence type="ECO:0000313" key="8">
    <source>
        <dbReference type="Proteomes" id="UP000325081"/>
    </source>
</evidence>
<evidence type="ECO:0000256" key="2">
    <source>
        <dbReference type="ARBA" id="ARBA00006840"/>
    </source>
</evidence>
<dbReference type="GO" id="GO:0016020">
    <property type="term" value="C:membrane"/>
    <property type="evidence" value="ECO:0007669"/>
    <property type="project" value="UniProtKB-SubCell"/>
</dbReference>
<proteinExistence type="inferred from homology"/>
<comment type="subcellular location">
    <subcellularLocation>
        <location evidence="1">Membrane</location>
        <topology evidence="1">Multi-pass membrane protein</topology>
    </subcellularLocation>
</comment>
<keyword evidence="5 6" id="KW-0472">Membrane</keyword>
<dbReference type="EMBL" id="BKCP01007948">
    <property type="protein sequence ID" value="GER47428.1"/>
    <property type="molecule type" value="Genomic_DNA"/>
</dbReference>
<feature type="transmembrane region" description="Helical" evidence="6">
    <location>
        <begin position="50"/>
        <end position="67"/>
    </location>
</feature>
<feature type="transmembrane region" description="Helical" evidence="6">
    <location>
        <begin position="74"/>
        <end position="98"/>
    </location>
</feature>
<dbReference type="InterPro" id="IPR018499">
    <property type="entry name" value="Tetraspanin/Peripherin"/>
</dbReference>
<feature type="transmembrane region" description="Helical" evidence="6">
    <location>
        <begin position="7"/>
        <end position="25"/>
    </location>
</feature>
<dbReference type="Proteomes" id="UP000325081">
    <property type="component" value="Unassembled WGS sequence"/>
</dbReference>
<dbReference type="GO" id="GO:0009734">
    <property type="term" value="P:auxin-activated signaling pathway"/>
    <property type="evidence" value="ECO:0007669"/>
    <property type="project" value="InterPro"/>
</dbReference>
<keyword evidence="8" id="KW-1185">Reference proteome</keyword>
<dbReference type="AlphaFoldDB" id="A0A5A7QRC8"/>
<evidence type="ECO:0000256" key="3">
    <source>
        <dbReference type="ARBA" id="ARBA00022692"/>
    </source>
</evidence>
<gene>
    <name evidence="7" type="ORF">STAS_24533</name>
</gene>
<dbReference type="Pfam" id="PF00335">
    <property type="entry name" value="Tetraspanin"/>
    <property type="match status" value="1"/>
</dbReference>
<comment type="caution">
    <text evidence="7">The sequence shown here is derived from an EMBL/GenBank/DDBJ whole genome shotgun (WGS) entry which is preliminary data.</text>
</comment>